<dbReference type="InterPro" id="IPR013325">
    <property type="entry name" value="RNA_pol_sigma_r2"/>
</dbReference>
<dbReference type="Gene3D" id="1.10.10.10">
    <property type="entry name" value="Winged helix-like DNA-binding domain superfamily/Winged helix DNA-binding domain"/>
    <property type="match status" value="1"/>
</dbReference>
<feature type="domain" description="RNA polymerase sigma factor 70 region 4 type 2" evidence="6">
    <location>
        <begin position="106"/>
        <end position="157"/>
    </location>
</feature>
<sequence>MMKTGTEIVQLIEEHQKLIYKVVNSYCSNRQEQEDLIQEIIFQLIKSYPRFDHQVKVTTWMYRVAFNVSISHYRKMKNRQKYLVPMPEKLVKIDDTADHQPNEDLARLQAFIQGLNPLNKAILIMYLDGSSHTEIAKAMGISVSNVGTKIGRIKKHLKKKFNQQ</sequence>
<dbReference type="EMBL" id="SNWI01000008">
    <property type="protein sequence ID" value="TDN98328.1"/>
    <property type="molecule type" value="Genomic_DNA"/>
</dbReference>
<dbReference type="GO" id="GO:0006352">
    <property type="term" value="P:DNA-templated transcription initiation"/>
    <property type="evidence" value="ECO:0007669"/>
    <property type="project" value="InterPro"/>
</dbReference>
<evidence type="ECO:0000256" key="4">
    <source>
        <dbReference type="ARBA" id="ARBA00023163"/>
    </source>
</evidence>
<dbReference type="InterPro" id="IPR013249">
    <property type="entry name" value="RNA_pol_sigma70_r4_t2"/>
</dbReference>
<evidence type="ECO:0000259" key="6">
    <source>
        <dbReference type="Pfam" id="PF08281"/>
    </source>
</evidence>
<dbReference type="InterPro" id="IPR014284">
    <property type="entry name" value="RNA_pol_sigma-70_dom"/>
</dbReference>
<dbReference type="SUPFAM" id="SSF88946">
    <property type="entry name" value="Sigma2 domain of RNA polymerase sigma factors"/>
    <property type="match status" value="1"/>
</dbReference>
<gene>
    <name evidence="7" type="ORF">DET52_108115</name>
</gene>
<name>A0A4V6PRQ2_9BACT</name>
<dbReference type="OrthoDB" id="9780326at2"/>
<dbReference type="Pfam" id="PF04542">
    <property type="entry name" value="Sigma70_r2"/>
    <property type="match status" value="1"/>
</dbReference>
<dbReference type="AlphaFoldDB" id="A0A4V6PRQ2"/>
<keyword evidence="2" id="KW-0805">Transcription regulation</keyword>
<evidence type="ECO:0000313" key="7">
    <source>
        <dbReference type="EMBL" id="TDN98328.1"/>
    </source>
</evidence>
<dbReference type="GO" id="GO:0016987">
    <property type="term" value="F:sigma factor activity"/>
    <property type="evidence" value="ECO:0007669"/>
    <property type="project" value="UniProtKB-KW"/>
</dbReference>
<dbReference type="InterPro" id="IPR039425">
    <property type="entry name" value="RNA_pol_sigma-70-like"/>
</dbReference>
<feature type="domain" description="RNA polymerase sigma-70 region 2" evidence="5">
    <location>
        <begin position="11"/>
        <end position="76"/>
    </location>
</feature>
<protein>
    <submittedName>
        <fullName evidence="7">RNA polymerase sigma-70 factor (ECF subfamily)</fullName>
    </submittedName>
</protein>
<dbReference type="SUPFAM" id="SSF88659">
    <property type="entry name" value="Sigma3 and sigma4 domains of RNA polymerase sigma factors"/>
    <property type="match status" value="1"/>
</dbReference>
<dbReference type="InterPro" id="IPR036388">
    <property type="entry name" value="WH-like_DNA-bd_sf"/>
</dbReference>
<dbReference type="Proteomes" id="UP000294848">
    <property type="component" value="Unassembled WGS sequence"/>
</dbReference>
<dbReference type="PANTHER" id="PTHR43133:SF45">
    <property type="entry name" value="RNA POLYMERASE ECF-TYPE SIGMA FACTOR"/>
    <property type="match status" value="1"/>
</dbReference>
<evidence type="ECO:0000313" key="8">
    <source>
        <dbReference type="Proteomes" id="UP000294848"/>
    </source>
</evidence>
<keyword evidence="4" id="KW-0804">Transcription</keyword>
<dbReference type="Gene3D" id="1.10.1740.10">
    <property type="match status" value="1"/>
</dbReference>
<dbReference type="PANTHER" id="PTHR43133">
    <property type="entry name" value="RNA POLYMERASE ECF-TYPE SIGMA FACTO"/>
    <property type="match status" value="1"/>
</dbReference>
<dbReference type="RefSeq" id="WP_133466124.1">
    <property type="nucleotide sequence ID" value="NZ_SNWI01000008.1"/>
</dbReference>
<evidence type="ECO:0000256" key="3">
    <source>
        <dbReference type="ARBA" id="ARBA00023082"/>
    </source>
</evidence>
<accession>A0A4V6PRQ2</accession>
<reference evidence="7 8" key="1">
    <citation type="submission" date="2019-03" db="EMBL/GenBank/DDBJ databases">
        <title>Freshwater and sediment microbial communities from various areas in North America, analyzing microbe dynamics in response to fracking.</title>
        <authorList>
            <person name="Lamendella R."/>
        </authorList>
    </citation>
    <scope>NUCLEOTIDE SEQUENCE [LARGE SCALE GENOMIC DNA]</scope>
    <source>
        <strain evidence="7 8">114D</strain>
    </source>
</reference>
<proteinExistence type="inferred from homology"/>
<keyword evidence="3" id="KW-0731">Sigma factor</keyword>
<comment type="similarity">
    <text evidence="1">Belongs to the sigma-70 factor family. ECF subfamily.</text>
</comment>
<evidence type="ECO:0000256" key="2">
    <source>
        <dbReference type="ARBA" id="ARBA00023015"/>
    </source>
</evidence>
<organism evidence="7 8">
    <name type="scientific">Sunxiuqinia elliptica</name>
    <dbReference type="NCBI Taxonomy" id="655355"/>
    <lineage>
        <taxon>Bacteria</taxon>
        <taxon>Pseudomonadati</taxon>
        <taxon>Bacteroidota</taxon>
        <taxon>Bacteroidia</taxon>
        <taxon>Marinilabiliales</taxon>
        <taxon>Prolixibacteraceae</taxon>
        <taxon>Sunxiuqinia</taxon>
    </lineage>
</organism>
<dbReference type="InterPro" id="IPR013324">
    <property type="entry name" value="RNA_pol_sigma_r3/r4-like"/>
</dbReference>
<dbReference type="GO" id="GO:0003677">
    <property type="term" value="F:DNA binding"/>
    <property type="evidence" value="ECO:0007669"/>
    <property type="project" value="InterPro"/>
</dbReference>
<comment type="caution">
    <text evidence="7">The sequence shown here is derived from an EMBL/GenBank/DDBJ whole genome shotgun (WGS) entry which is preliminary data.</text>
</comment>
<evidence type="ECO:0000256" key="1">
    <source>
        <dbReference type="ARBA" id="ARBA00010641"/>
    </source>
</evidence>
<dbReference type="InterPro" id="IPR007627">
    <property type="entry name" value="RNA_pol_sigma70_r2"/>
</dbReference>
<dbReference type="NCBIfam" id="TIGR02937">
    <property type="entry name" value="sigma70-ECF"/>
    <property type="match status" value="1"/>
</dbReference>
<evidence type="ECO:0000259" key="5">
    <source>
        <dbReference type="Pfam" id="PF04542"/>
    </source>
</evidence>
<dbReference type="Pfam" id="PF08281">
    <property type="entry name" value="Sigma70_r4_2"/>
    <property type="match status" value="1"/>
</dbReference>